<evidence type="ECO:0000313" key="2">
    <source>
        <dbReference type="Proteomes" id="UP000276133"/>
    </source>
</evidence>
<dbReference type="AlphaFoldDB" id="A0A3M7T6L9"/>
<sequence length="60" mass="7055">MNSNSDRITLLTHIFCCHLVYNKIIYFVPKNSSSQRQTYSSNLFTQVAPFMQEELLQLLK</sequence>
<dbReference type="EMBL" id="REGN01000199">
    <property type="protein sequence ID" value="RNA43635.1"/>
    <property type="molecule type" value="Genomic_DNA"/>
</dbReference>
<proteinExistence type="predicted"/>
<comment type="caution">
    <text evidence="1">The sequence shown here is derived from an EMBL/GenBank/DDBJ whole genome shotgun (WGS) entry which is preliminary data.</text>
</comment>
<name>A0A3M7T6L9_BRAPC</name>
<keyword evidence="2" id="KW-1185">Reference proteome</keyword>
<protein>
    <submittedName>
        <fullName evidence="1">Uncharacterized protein</fullName>
    </submittedName>
</protein>
<gene>
    <name evidence="1" type="ORF">BpHYR1_015141</name>
</gene>
<organism evidence="1 2">
    <name type="scientific">Brachionus plicatilis</name>
    <name type="common">Marine rotifer</name>
    <name type="synonym">Brachionus muelleri</name>
    <dbReference type="NCBI Taxonomy" id="10195"/>
    <lineage>
        <taxon>Eukaryota</taxon>
        <taxon>Metazoa</taxon>
        <taxon>Spiralia</taxon>
        <taxon>Gnathifera</taxon>
        <taxon>Rotifera</taxon>
        <taxon>Eurotatoria</taxon>
        <taxon>Monogononta</taxon>
        <taxon>Pseudotrocha</taxon>
        <taxon>Ploima</taxon>
        <taxon>Brachionidae</taxon>
        <taxon>Brachionus</taxon>
    </lineage>
</organism>
<dbReference type="Proteomes" id="UP000276133">
    <property type="component" value="Unassembled WGS sequence"/>
</dbReference>
<evidence type="ECO:0000313" key="1">
    <source>
        <dbReference type="EMBL" id="RNA43635.1"/>
    </source>
</evidence>
<accession>A0A3M7T6L9</accession>
<reference evidence="1 2" key="1">
    <citation type="journal article" date="2018" name="Sci. Rep.">
        <title>Genomic signatures of local adaptation to the degree of environmental predictability in rotifers.</title>
        <authorList>
            <person name="Franch-Gras L."/>
            <person name="Hahn C."/>
            <person name="Garcia-Roger E.M."/>
            <person name="Carmona M.J."/>
            <person name="Serra M."/>
            <person name="Gomez A."/>
        </authorList>
    </citation>
    <scope>NUCLEOTIDE SEQUENCE [LARGE SCALE GENOMIC DNA]</scope>
    <source>
        <strain evidence="1">HYR1</strain>
    </source>
</reference>